<protein>
    <recommendedName>
        <fullName evidence="4">Molybdopterin synthase catalytic subunit</fullName>
        <ecNumber evidence="4">2.8.1.12</ecNumber>
    </recommendedName>
    <alternativeName>
        <fullName evidence="4">Molybdenum cofactor synthesis protein 2 large subunit</fullName>
    </alternativeName>
    <alternativeName>
        <fullName evidence="4">Molybdenum cofactor synthesis protein 2B</fullName>
        <shortName evidence="4">MOCS2B</shortName>
    </alternativeName>
</protein>
<dbReference type="GO" id="GO:1990140">
    <property type="term" value="C:molybdopterin synthase complex"/>
    <property type="evidence" value="ECO:0007669"/>
    <property type="project" value="UniProtKB-UniRule"/>
</dbReference>
<dbReference type="SMR" id="A0A1U8H3T1"/>
<dbReference type="EMBL" id="AYRZ02000006">
    <property type="protein sequence ID" value="PHT79960.1"/>
    <property type="molecule type" value="Genomic_DNA"/>
</dbReference>
<comment type="pathway">
    <text evidence="4">Cofactor biosynthesis; molybdopterin biosynthesis.</text>
</comment>
<dbReference type="GO" id="GO:0006777">
    <property type="term" value="P:Mo-molybdopterin cofactor biosynthetic process"/>
    <property type="evidence" value="ECO:0007669"/>
    <property type="project" value="UniProtKB-UniRule"/>
</dbReference>
<dbReference type="Gramene" id="PHT79960">
    <property type="protein sequence ID" value="PHT79960"/>
    <property type="gene ID" value="T459_18012"/>
</dbReference>
<dbReference type="InterPro" id="IPR003448">
    <property type="entry name" value="Mopterin_biosynth_MoaE"/>
</dbReference>
<gene>
    <name evidence="5" type="ORF">T459_18012</name>
</gene>
<proteinExistence type="inferred from homology"/>
<dbReference type="UniPathway" id="UPA00344"/>
<sequence>MGDEDRNLIEILEENSPIDFNKYIGYVSSPKCGAIATFAGTTRDSFDGKEVLELRYEAYIPMAIRCLKSLCTSARASWDIHSIAVAHRLGTVPVGETSVFVAISSVHRADSLDACKFMIDELKASVPIWKKEVYTNGEVWKENKEFIERMPDLGKTSHDQGSACSGKKKVEAHERKSCCGTKVKVSDESADSFR</sequence>
<dbReference type="Gene3D" id="3.90.1170.40">
    <property type="entry name" value="Molybdopterin biosynthesis MoaE subunit"/>
    <property type="match status" value="1"/>
</dbReference>
<dbReference type="GO" id="GO:0005829">
    <property type="term" value="C:cytosol"/>
    <property type="evidence" value="ECO:0000318"/>
    <property type="project" value="GO_Central"/>
</dbReference>
<reference evidence="5 6" key="2">
    <citation type="journal article" date="2017" name="Genome Biol.">
        <title>New reference genome sequences of hot pepper reveal the massive evolution of plant disease-resistance genes by retroduplication.</title>
        <authorList>
            <person name="Kim S."/>
            <person name="Park J."/>
            <person name="Yeom S.I."/>
            <person name="Kim Y.M."/>
            <person name="Seo E."/>
            <person name="Kim K.T."/>
            <person name="Kim M.S."/>
            <person name="Lee J.M."/>
            <person name="Cheong K."/>
            <person name="Shin H.S."/>
            <person name="Kim S.B."/>
            <person name="Han K."/>
            <person name="Lee J."/>
            <person name="Park M."/>
            <person name="Lee H.A."/>
            <person name="Lee H.Y."/>
            <person name="Lee Y."/>
            <person name="Oh S."/>
            <person name="Lee J.H."/>
            <person name="Choi E."/>
            <person name="Choi E."/>
            <person name="Lee S.E."/>
            <person name="Jeon J."/>
            <person name="Kim H."/>
            <person name="Choi G."/>
            <person name="Song H."/>
            <person name="Lee J."/>
            <person name="Lee S.C."/>
            <person name="Kwon J.K."/>
            <person name="Lee H.Y."/>
            <person name="Koo N."/>
            <person name="Hong Y."/>
            <person name="Kim R.W."/>
            <person name="Kang W.H."/>
            <person name="Huh J.H."/>
            <person name="Kang B.C."/>
            <person name="Yang T.J."/>
            <person name="Lee Y.H."/>
            <person name="Bennetzen J.L."/>
            <person name="Choi D."/>
        </authorList>
    </citation>
    <scope>NUCLEOTIDE SEQUENCE [LARGE SCALE GENOMIC DNA]</scope>
    <source>
        <strain evidence="6">cv. CM334</strain>
    </source>
</reference>
<comment type="caution">
    <text evidence="5">The sequence shown here is derived from an EMBL/GenBank/DDBJ whole genome shotgun (WGS) entry which is preliminary data.</text>
</comment>
<dbReference type="Proteomes" id="UP000222542">
    <property type="component" value="Unassembled WGS sequence"/>
</dbReference>
<dbReference type="CDD" id="cd00756">
    <property type="entry name" value="MoaE"/>
    <property type="match status" value="1"/>
</dbReference>
<dbReference type="FunFam" id="3.90.1170.40:FF:000002">
    <property type="entry name" value="Molybdopterin synthase catalytic subunit"/>
    <property type="match status" value="1"/>
</dbReference>
<accession>A0A1U8H3T1</accession>
<dbReference type="EC" id="2.8.1.12" evidence="4"/>
<dbReference type="HAMAP" id="MF_03052">
    <property type="entry name" value="MOC2B"/>
    <property type="match status" value="1"/>
</dbReference>
<dbReference type="InterPro" id="IPR028888">
    <property type="entry name" value="MOCS2B_euk"/>
</dbReference>
<dbReference type="OMA" id="HERKSCC"/>
<keyword evidence="1 4" id="KW-0963">Cytoplasm</keyword>
<dbReference type="OrthoDB" id="5531344at2759"/>
<name>A0A1U8H3T1_CAPAN</name>
<comment type="function">
    <text evidence="4">Catalytic subunit of the molybdopterin synthase complex, a complex that catalyzes the conversion of precursor Z into molybdopterin. Acts by mediating the incorporation of 2 sulfur atoms from thiocarboxylated MOCS2A into precursor Z to generate a dithiolene group.</text>
</comment>
<evidence type="ECO:0000256" key="4">
    <source>
        <dbReference type="HAMAP-Rule" id="MF_03052"/>
    </source>
</evidence>
<dbReference type="STRING" id="4072.A0A1U8H3T1"/>
<feature type="binding site" evidence="4">
    <location>
        <position position="123"/>
    </location>
    <ligand>
        <name>substrate</name>
    </ligand>
</feature>
<feature type="binding site" evidence="4">
    <location>
        <begin position="107"/>
        <end position="108"/>
    </location>
    <ligand>
        <name>substrate</name>
    </ligand>
</feature>
<keyword evidence="6" id="KW-1185">Reference proteome</keyword>
<feature type="binding site" evidence="4">
    <location>
        <begin position="130"/>
        <end position="132"/>
    </location>
    <ligand>
        <name>substrate</name>
    </ligand>
</feature>
<evidence type="ECO:0000313" key="6">
    <source>
        <dbReference type="Proteomes" id="UP000222542"/>
    </source>
</evidence>
<comment type="catalytic activity">
    <reaction evidence="4">
        <text>2 [molybdopterin-synthase sulfur-carrier protein]-C-terminal-Gly-aminoethanethioate + cyclic pyranopterin phosphate + H2O = molybdopterin + 2 [molybdopterin-synthase sulfur-carrier protein]-C-terminal Gly-Gly + 2 H(+)</text>
        <dbReference type="Rhea" id="RHEA:26333"/>
        <dbReference type="Rhea" id="RHEA-COMP:12202"/>
        <dbReference type="Rhea" id="RHEA-COMP:19907"/>
        <dbReference type="ChEBI" id="CHEBI:15377"/>
        <dbReference type="ChEBI" id="CHEBI:15378"/>
        <dbReference type="ChEBI" id="CHEBI:58698"/>
        <dbReference type="ChEBI" id="CHEBI:59648"/>
        <dbReference type="ChEBI" id="CHEBI:90778"/>
        <dbReference type="ChEBI" id="CHEBI:232372"/>
        <dbReference type="EC" id="2.8.1.12"/>
    </reaction>
</comment>
<dbReference type="PANTHER" id="PTHR23404">
    <property type="entry name" value="MOLYBDOPTERIN SYNTHASE RELATED"/>
    <property type="match status" value="1"/>
</dbReference>
<comment type="subcellular location">
    <subcellularLocation>
        <location evidence="4">Cytoplasm</location>
    </subcellularLocation>
</comment>
<organism evidence="5 6">
    <name type="scientific">Capsicum annuum</name>
    <name type="common">Capsicum pepper</name>
    <dbReference type="NCBI Taxonomy" id="4072"/>
    <lineage>
        <taxon>Eukaryota</taxon>
        <taxon>Viridiplantae</taxon>
        <taxon>Streptophyta</taxon>
        <taxon>Embryophyta</taxon>
        <taxon>Tracheophyta</taxon>
        <taxon>Spermatophyta</taxon>
        <taxon>Magnoliopsida</taxon>
        <taxon>eudicotyledons</taxon>
        <taxon>Gunneridae</taxon>
        <taxon>Pentapetalae</taxon>
        <taxon>asterids</taxon>
        <taxon>lamiids</taxon>
        <taxon>Solanales</taxon>
        <taxon>Solanaceae</taxon>
        <taxon>Solanoideae</taxon>
        <taxon>Capsiceae</taxon>
        <taxon>Capsicum</taxon>
    </lineage>
</organism>
<dbReference type="GO" id="GO:0030366">
    <property type="term" value="F:molybdopterin synthase activity"/>
    <property type="evidence" value="ECO:0007669"/>
    <property type="project" value="UniProtKB-UniRule"/>
</dbReference>
<keyword evidence="3 4" id="KW-0501">Molybdenum cofactor biosynthesis</keyword>
<reference evidence="5 6" key="1">
    <citation type="journal article" date="2014" name="Nat. Genet.">
        <title>Genome sequence of the hot pepper provides insights into the evolution of pungency in Capsicum species.</title>
        <authorList>
            <person name="Kim S."/>
            <person name="Park M."/>
            <person name="Yeom S.I."/>
            <person name="Kim Y.M."/>
            <person name="Lee J.M."/>
            <person name="Lee H.A."/>
            <person name="Seo E."/>
            <person name="Choi J."/>
            <person name="Cheong K."/>
            <person name="Kim K.T."/>
            <person name="Jung K."/>
            <person name="Lee G.W."/>
            <person name="Oh S.K."/>
            <person name="Bae C."/>
            <person name="Kim S.B."/>
            <person name="Lee H.Y."/>
            <person name="Kim S.Y."/>
            <person name="Kim M.S."/>
            <person name="Kang B.C."/>
            <person name="Jo Y.D."/>
            <person name="Yang H.B."/>
            <person name="Jeong H.J."/>
            <person name="Kang W.H."/>
            <person name="Kwon J.K."/>
            <person name="Shin C."/>
            <person name="Lim J.Y."/>
            <person name="Park J.H."/>
            <person name="Huh J.H."/>
            <person name="Kim J.S."/>
            <person name="Kim B.D."/>
            <person name="Cohen O."/>
            <person name="Paran I."/>
            <person name="Suh M.C."/>
            <person name="Lee S.B."/>
            <person name="Kim Y.K."/>
            <person name="Shin Y."/>
            <person name="Noh S.J."/>
            <person name="Park J."/>
            <person name="Seo Y.S."/>
            <person name="Kwon S.Y."/>
            <person name="Kim H.A."/>
            <person name="Park J.M."/>
            <person name="Kim H.J."/>
            <person name="Choi S.B."/>
            <person name="Bosland P.W."/>
            <person name="Reeves G."/>
            <person name="Jo S.H."/>
            <person name="Lee B.W."/>
            <person name="Cho H.T."/>
            <person name="Choi H.S."/>
            <person name="Lee M.S."/>
            <person name="Yu Y."/>
            <person name="Do Choi Y."/>
            <person name="Park B.S."/>
            <person name="van Deynze A."/>
            <person name="Ashrafi H."/>
            <person name="Hill T."/>
            <person name="Kim W.T."/>
            <person name="Pai H.S."/>
            <person name="Ahn H.K."/>
            <person name="Yeam I."/>
            <person name="Giovannoni J.J."/>
            <person name="Rose J.K."/>
            <person name="Sorensen I."/>
            <person name="Lee S.J."/>
            <person name="Kim R.W."/>
            <person name="Choi I.Y."/>
            <person name="Choi B.S."/>
            <person name="Lim J.S."/>
            <person name="Lee Y.H."/>
            <person name="Choi D."/>
        </authorList>
    </citation>
    <scope>NUCLEOTIDE SEQUENCE [LARGE SCALE GENOMIC DNA]</scope>
    <source>
        <strain evidence="6">cv. CM334</strain>
    </source>
</reference>
<evidence type="ECO:0000256" key="3">
    <source>
        <dbReference type="ARBA" id="ARBA00023150"/>
    </source>
</evidence>
<comment type="subunit">
    <text evidence="4">Heterotetramer; composed of 2 small (MOCS2A) and 2 large (MOCS2B) subunits.</text>
</comment>
<evidence type="ECO:0000313" key="5">
    <source>
        <dbReference type="EMBL" id="PHT79960.1"/>
    </source>
</evidence>
<dbReference type="AlphaFoldDB" id="A0A1U8H3T1"/>
<evidence type="ECO:0000256" key="1">
    <source>
        <dbReference type="ARBA" id="ARBA00022490"/>
    </source>
</evidence>
<dbReference type="SUPFAM" id="SSF54690">
    <property type="entry name" value="Molybdopterin synthase subunit MoaE"/>
    <property type="match status" value="1"/>
</dbReference>
<dbReference type="KEGG" id="cann:107875723"/>
<dbReference type="Pfam" id="PF02391">
    <property type="entry name" value="MoaE"/>
    <property type="match status" value="1"/>
</dbReference>
<keyword evidence="2 4" id="KW-0808">Transferase</keyword>
<comment type="similarity">
    <text evidence="4">Belongs to the MoaE family. MOCS2B subfamily.</text>
</comment>
<evidence type="ECO:0000256" key="2">
    <source>
        <dbReference type="ARBA" id="ARBA00022679"/>
    </source>
</evidence>
<dbReference type="InterPro" id="IPR036563">
    <property type="entry name" value="MoaE_sf"/>
</dbReference>